<organism evidence="1 2">
    <name type="scientific">Gemmata obscuriglobus</name>
    <dbReference type="NCBI Taxonomy" id="114"/>
    <lineage>
        <taxon>Bacteria</taxon>
        <taxon>Pseudomonadati</taxon>
        <taxon>Planctomycetota</taxon>
        <taxon>Planctomycetia</taxon>
        <taxon>Gemmatales</taxon>
        <taxon>Gemmataceae</taxon>
        <taxon>Gemmata</taxon>
    </lineage>
</organism>
<gene>
    <name evidence="1" type="ORF">C1280_08600</name>
</gene>
<reference evidence="1 2" key="1">
    <citation type="submission" date="2018-01" db="EMBL/GenBank/DDBJ databases">
        <title>G. obscuriglobus.</title>
        <authorList>
            <person name="Franke J."/>
            <person name="Blomberg W."/>
            <person name="Selmecki A."/>
        </authorList>
    </citation>
    <scope>NUCLEOTIDE SEQUENCE [LARGE SCALE GENOMIC DNA]</scope>
    <source>
        <strain evidence="1 2">DSM 5831</strain>
    </source>
</reference>
<accession>A0A2Z3H008</accession>
<dbReference type="KEGG" id="gog:C1280_08600"/>
<dbReference type="Proteomes" id="UP000245802">
    <property type="component" value="Chromosome"/>
</dbReference>
<keyword evidence="2" id="KW-1185">Reference proteome</keyword>
<sequence>MAFSRGVEIPKWALLQIVTALPSDALLFHADFDFRSNQHHLVFWSSEFEQVPFGFQAPTVKAWIDTVNLRAGLGDVPEGYMVEVTKGVES</sequence>
<protein>
    <submittedName>
        <fullName evidence="1">Uncharacterized protein</fullName>
    </submittedName>
</protein>
<dbReference type="EMBL" id="CP025958">
    <property type="protein sequence ID" value="AWM37077.1"/>
    <property type="molecule type" value="Genomic_DNA"/>
</dbReference>
<name>A0A2Z3H008_9BACT</name>
<evidence type="ECO:0000313" key="2">
    <source>
        <dbReference type="Proteomes" id="UP000245802"/>
    </source>
</evidence>
<proteinExistence type="predicted"/>
<evidence type="ECO:0000313" key="1">
    <source>
        <dbReference type="EMBL" id="AWM37077.1"/>
    </source>
</evidence>
<dbReference type="AlphaFoldDB" id="A0A2Z3H008"/>